<evidence type="ECO:0000256" key="4">
    <source>
        <dbReference type="SAM" id="Phobius"/>
    </source>
</evidence>
<dbReference type="RefSeq" id="WP_070954552.1">
    <property type="nucleotide sequence ID" value="NZ_CP015208.1"/>
</dbReference>
<dbReference type="EMBL" id="CP015208">
    <property type="protein sequence ID" value="AOY56042.1"/>
    <property type="molecule type" value="Genomic_DNA"/>
</dbReference>
<dbReference type="EC" id="5.2.1.8" evidence="1"/>
<dbReference type="InterPro" id="IPR044665">
    <property type="entry name" value="E_coli_cyclophilin_A-like"/>
</dbReference>
<evidence type="ECO:0000313" key="7">
    <source>
        <dbReference type="Proteomes" id="UP000243784"/>
    </source>
</evidence>
<keyword evidence="4" id="KW-0812">Transmembrane</keyword>
<sequence>MRDSKKMITAAANRRAAFEAEQKAELEKKQKLKAQNRKWMIAAALSVVAAVAIQGLFAPAAPEDQPADSLSNSSIVPDPALAEARTWTGTLNLNDVSLGIELDGAASPQSTANFLSLAQNGFYKDLSCHRLTNGGFFILQCGDPNGNGQGGPGYTWGPIENAPSDNIYPAGTIAMARVGNDPNSQGSQFFIVYEDTQIPSDSAGGYSVFGRVTSGLDQLVDLVSTGVEGGGSDGKPVTPISIGTIALN</sequence>
<dbReference type="OrthoDB" id="5507614at2"/>
<organism evidence="6 7">
    <name type="scientific">Candidatus Rhodoluna planktonica</name>
    <dbReference type="NCBI Taxonomy" id="535712"/>
    <lineage>
        <taxon>Bacteria</taxon>
        <taxon>Bacillati</taxon>
        <taxon>Actinomycetota</taxon>
        <taxon>Actinomycetes</taxon>
        <taxon>Micrococcales</taxon>
        <taxon>Microbacteriaceae</taxon>
        <taxon>Luna cluster</taxon>
        <taxon>Luna-1 subcluster</taxon>
        <taxon>Rhodoluna</taxon>
    </lineage>
</organism>
<gene>
    <name evidence="6" type="ORF">A4Z71_03460</name>
</gene>
<dbReference type="AlphaFoldDB" id="A0A1D9DZ05"/>
<dbReference type="KEGG" id="rpla:A4Z71_03460"/>
<dbReference type="InterPro" id="IPR002130">
    <property type="entry name" value="Cyclophilin-type_PPIase_dom"/>
</dbReference>
<keyword evidence="4" id="KW-1133">Transmembrane helix</keyword>
<accession>A0A1D9DZ05</accession>
<keyword evidence="3" id="KW-0413">Isomerase</keyword>
<evidence type="ECO:0000313" key="6">
    <source>
        <dbReference type="EMBL" id="AOY56042.1"/>
    </source>
</evidence>
<dbReference type="STRING" id="535712.A4Z71_03460"/>
<evidence type="ECO:0000256" key="2">
    <source>
        <dbReference type="ARBA" id="ARBA00023110"/>
    </source>
</evidence>
<keyword evidence="4" id="KW-0472">Membrane</keyword>
<dbReference type="CDD" id="cd00317">
    <property type="entry name" value="cyclophilin"/>
    <property type="match status" value="1"/>
</dbReference>
<dbReference type="SUPFAM" id="SSF50891">
    <property type="entry name" value="Cyclophilin-like"/>
    <property type="match status" value="1"/>
</dbReference>
<proteinExistence type="predicted"/>
<dbReference type="Gene3D" id="2.40.100.10">
    <property type="entry name" value="Cyclophilin-like"/>
    <property type="match status" value="1"/>
</dbReference>
<dbReference type="GO" id="GO:0003755">
    <property type="term" value="F:peptidyl-prolyl cis-trans isomerase activity"/>
    <property type="evidence" value="ECO:0007669"/>
    <property type="project" value="UniProtKB-KW"/>
</dbReference>
<protein>
    <recommendedName>
        <fullName evidence="1">peptidylprolyl isomerase</fullName>
        <ecNumber evidence="1">5.2.1.8</ecNumber>
    </recommendedName>
</protein>
<evidence type="ECO:0000259" key="5">
    <source>
        <dbReference type="PROSITE" id="PS50072"/>
    </source>
</evidence>
<name>A0A1D9DZ05_9MICO</name>
<feature type="domain" description="PPIase cyclophilin-type" evidence="5">
    <location>
        <begin position="98"/>
        <end position="247"/>
    </location>
</feature>
<feature type="transmembrane region" description="Helical" evidence="4">
    <location>
        <begin position="39"/>
        <end position="57"/>
    </location>
</feature>
<reference evidence="6 7" key="1">
    <citation type="journal article" date="2016" name="Biochim. Biophys. Acta">
        <title>Photochemical characterization of actinorhodopsin and its functional existence in the natural host.</title>
        <authorList>
            <person name="Nakamura S."/>
            <person name="Kikukawa T."/>
            <person name="Tamogami J."/>
            <person name="Kamiya M."/>
            <person name="Aizawa T."/>
            <person name="Hahn M.W."/>
            <person name="Ihara K."/>
            <person name="Kamo N."/>
            <person name="Demura M."/>
        </authorList>
    </citation>
    <scope>NUCLEOTIDE SEQUENCE [LARGE SCALE GENOMIC DNA]</scope>
    <source>
        <strain evidence="6 7">MWH-Dar1</strain>
    </source>
</reference>
<keyword evidence="7" id="KW-1185">Reference proteome</keyword>
<keyword evidence="2" id="KW-0697">Rotamase</keyword>
<dbReference type="PANTHER" id="PTHR43246">
    <property type="entry name" value="PEPTIDYL-PROLYL CIS-TRANS ISOMERASE CYP38, CHLOROPLASTIC"/>
    <property type="match status" value="1"/>
</dbReference>
<evidence type="ECO:0000256" key="1">
    <source>
        <dbReference type="ARBA" id="ARBA00013194"/>
    </source>
</evidence>
<dbReference type="Proteomes" id="UP000243784">
    <property type="component" value="Chromosome"/>
</dbReference>
<dbReference type="InterPro" id="IPR029000">
    <property type="entry name" value="Cyclophilin-like_dom_sf"/>
</dbReference>
<dbReference type="Pfam" id="PF00160">
    <property type="entry name" value="Pro_isomerase"/>
    <property type="match status" value="1"/>
</dbReference>
<dbReference type="PROSITE" id="PS50072">
    <property type="entry name" value="CSA_PPIASE_2"/>
    <property type="match status" value="1"/>
</dbReference>
<evidence type="ECO:0000256" key="3">
    <source>
        <dbReference type="ARBA" id="ARBA00023235"/>
    </source>
</evidence>